<organism evidence="12 13">
    <name type="scientific">Hymenobacter mucosus</name>
    <dbReference type="NCBI Taxonomy" id="1411120"/>
    <lineage>
        <taxon>Bacteria</taxon>
        <taxon>Pseudomonadati</taxon>
        <taxon>Bacteroidota</taxon>
        <taxon>Cytophagia</taxon>
        <taxon>Cytophagales</taxon>
        <taxon>Hymenobacteraceae</taxon>
        <taxon>Hymenobacter</taxon>
    </lineage>
</organism>
<protein>
    <recommendedName>
        <fullName evidence="10">Probable membrane transporter protein</fullName>
    </recommendedName>
</protein>
<dbReference type="NCBIfam" id="TIGR01470">
    <property type="entry name" value="cysG_Nterm"/>
    <property type="match status" value="1"/>
</dbReference>
<evidence type="ECO:0000313" key="13">
    <source>
        <dbReference type="Proteomes" id="UP000198310"/>
    </source>
</evidence>
<dbReference type="Gene3D" id="3.30.160.110">
    <property type="entry name" value="Siroheme synthase, domain 2"/>
    <property type="match status" value="1"/>
</dbReference>
<evidence type="ECO:0000259" key="11">
    <source>
        <dbReference type="Pfam" id="PF14824"/>
    </source>
</evidence>
<keyword evidence="13" id="KW-1185">Reference proteome</keyword>
<evidence type="ECO:0000256" key="2">
    <source>
        <dbReference type="ARBA" id="ARBA00005010"/>
    </source>
</evidence>
<dbReference type="GO" id="GO:0005886">
    <property type="term" value="C:plasma membrane"/>
    <property type="evidence" value="ECO:0007669"/>
    <property type="project" value="UniProtKB-SubCell"/>
</dbReference>
<evidence type="ECO:0000256" key="9">
    <source>
        <dbReference type="ARBA" id="ARBA00047561"/>
    </source>
</evidence>
<dbReference type="Pfam" id="PF13241">
    <property type="entry name" value="NAD_binding_7"/>
    <property type="match status" value="1"/>
</dbReference>
<accession>A0A238VG93</accession>
<keyword evidence="4 10" id="KW-1133">Transmembrane helix</keyword>
<dbReference type="Pfam" id="PF01925">
    <property type="entry name" value="TauE"/>
    <property type="match status" value="1"/>
</dbReference>
<reference evidence="13" key="1">
    <citation type="submission" date="2017-06" db="EMBL/GenBank/DDBJ databases">
        <authorList>
            <person name="Varghese N."/>
            <person name="Submissions S."/>
        </authorList>
    </citation>
    <scope>NUCLEOTIDE SEQUENCE [LARGE SCALE GENOMIC DNA]</scope>
    <source>
        <strain evidence="13">DSM 28041</strain>
    </source>
</reference>
<evidence type="ECO:0000256" key="1">
    <source>
        <dbReference type="ARBA" id="ARBA00004141"/>
    </source>
</evidence>
<keyword evidence="3 10" id="KW-0812">Transmembrane</keyword>
<feature type="transmembrane region" description="Helical" evidence="10">
    <location>
        <begin position="425"/>
        <end position="449"/>
    </location>
</feature>
<keyword evidence="10" id="KW-1003">Cell membrane</keyword>
<dbReference type="GO" id="GO:0043115">
    <property type="term" value="F:precorrin-2 dehydrogenase activity"/>
    <property type="evidence" value="ECO:0007669"/>
    <property type="project" value="UniProtKB-EC"/>
</dbReference>
<dbReference type="GO" id="GO:0004325">
    <property type="term" value="F:ferrochelatase activity"/>
    <property type="evidence" value="ECO:0007669"/>
    <property type="project" value="InterPro"/>
</dbReference>
<dbReference type="AlphaFoldDB" id="A0A238VG93"/>
<evidence type="ECO:0000256" key="7">
    <source>
        <dbReference type="ARBA" id="ARBA00023136"/>
    </source>
</evidence>
<dbReference type="InterPro" id="IPR036291">
    <property type="entry name" value="NAD(P)-bd_dom_sf"/>
</dbReference>
<dbReference type="RefSeq" id="WP_089331605.1">
    <property type="nucleotide sequence ID" value="NZ_FZNS01000001.1"/>
</dbReference>
<comment type="catalytic activity">
    <reaction evidence="9">
        <text>precorrin-2 + NAD(+) = sirohydrochlorin + NADH + 2 H(+)</text>
        <dbReference type="Rhea" id="RHEA:15613"/>
        <dbReference type="ChEBI" id="CHEBI:15378"/>
        <dbReference type="ChEBI" id="CHEBI:57540"/>
        <dbReference type="ChEBI" id="CHEBI:57945"/>
        <dbReference type="ChEBI" id="CHEBI:58351"/>
        <dbReference type="ChEBI" id="CHEBI:58827"/>
        <dbReference type="EC" id="1.3.1.76"/>
    </reaction>
</comment>
<feature type="transmembrane region" description="Helical" evidence="10">
    <location>
        <begin position="390"/>
        <end position="413"/>
    </location>
</feature>
<dbReference type="GO" id="GO:0019354">
    <property type="term" value="P:siroheme biosynthetic process"/>
    <property type="evidence" value="ECO:0007669"/>
    <property type="project" value="UniProtKB-UniPathway"/>
</dbReference>
<sequence>MPSSNELLPQPEPPPSAPNGANRLFPVFLKLEQLHVLLVGGGVVGFEKLSAMLANSPATAVTVVATYFSPELKVLAERHPAVQLREQAYQTTDLVGHDIVVVATNDKELNLRIRTDATRQRLLCNVADTPEACDFYLGSIVQKGDLKIAISTNGKSPTISKRLREMLTIALPNELHDVLQRMSIIREQVGGDFAHKVKSLNAVTAELAGGPAYESPAAARWRRRATAALVAFAAMLVLNILSFYFTWQQVWHAASNAEMFWIFVAIGFGAQIVDGLLGMGYGVVTAISLMSLNITPAAVSASIHTAEMFASGASGYHHYRFGNVNKRLFKVLLIPGILGAVTGAFLLSKFGETYAGYVKPFLAMYLLLLGIRIISKAFSKPAPRKKHKKLGLLAAVGGFLDSFGGGGWGPLVTSTLIAGGRTPQYVIGSVSVTEFFVTFASAVTFFATLGISHWQIILGLIVGGVAASPLAARLAGRIPVRWMFVGVGSMVIIWSLWALRKVVMTYLL</sequence>
<feature type="transmembrane region" description="Helical" evidence="10">
    <location>
        <begin position="328"/>
        <end position="348"/>
    </location>
</feature>
<evidence type="ECO:0000256" key="5">
    <source>
        <dbReference type="ARBA" id="ARBA00023002"/>
    </source>
</evidence>
<evidence type="ECO:0000256" key="8">
    <source>
        <dbReference type="ARBA" id="ARBA00023244"/>
    </source>
</evidence>
<dbReference type="Pfam" id="PF14824">
    <property type="entry name" value="Sirohm_synth_M"/>
    <property type="match status" value="1"/>
</dbReference>
<dbReference type="InterPro" id="IPR028161">
    <property type="entry name" value="Met8-like"/>
</dbReference>
<keyword evidence="7 10" id="KW-0472">Membrane</keyword>
<dbReference type="SUPFAM" id="SSF75615">
    <property type="entry name" value="Siroheme synthase middle domains-like"/>
    <property type="match status" value="1"/>
</dbReference>
<dbReference type="InterPro" id="IPR028281">
    <property type="entry name" value="Sirohaem_synthase_central"/>
</dbReference>
<feature type="transmembrane region" description="Helical" evidence="10">
    <location>
        <begin position="227"/>
        <end position="247"/>
    </location>
</feature>
<evidence type="ECO:0000256" key="10">
    <source>
        <dbReference type="RuleBase" id="RU363041"/>
    </source>
</evidence>
<feature type="transmembrane region" description="Helical" evidence="10">
    <location>
        <begin position="360"/>
        <end position="378"/>
    </location>
</feature>
<keyword evidence="8" id="KW-0627">Porphyrin biosynthesis</keyword>
<dbReference type="InterPro" id="IPR006367">
    <property type="entry name" value="Sirohaem_synthase_N"/>
</dbReference>
<dbReference type="UniPathway" id="UPA00262">
    <property type="reaction ID" value="UER00222"/>
</dbReference>
<evidence type="ECO:0000256" key="3">
    <source>
        <dbReference type="ARBA" id="ARBA00022692"/>
    </source>
</evidence>
<dbReference type="Gene3D" id="3.40.50.720">
    <property type="entry name" value="NAD(P)-binding Rossmann-like Domain"/>
    <property type="match status" value="1"/>
</dbReference>
<keyword evidence="6" id="KW-0520">NAD</keyword>
<evidence type="ECO:0000313" key="12">
    <source>
        <dbReference type="EMBL" id="SNR33276.1"/>
    </source>
</evidence>
<comment type="similarity">
    <text evidence="10">Belongs to the 4-toluene sulfonate uptake permease (TSUP) (TC 2.A.102) family.</text>
</comment>
<dbReference type="InterPro" id="IPR002781">
    <property type="entry name" value="TM_pro_TauE-like"/>
</dbReference>
<evidence type="ECO:0000256" key="4">
    <source>
        <dbReference type="ARBA" id="ARBA00022989"/>
    </source>
</evidence>
<dbReference type="Proteomes" id="UP000198310">
    <property type="component" value="Unassembled WGS sequence"/>
</dbReference>
<comment type="pathway">
    <text evidence="2">Porphyrin-containing compound metabolism; siroheme biosynthesis; sirohydrochlorin from precorrin-2: step 1/1.</text>
</comment>
<proteinExistence type="inferred from homology"/>
<name>A0A238VG93_9BACT</name>
<dbReference type="SUPFAM" id="SSF51735">
    <property type="entry name" value="NAD(P)-binding Rossmann-fold domains"/>
    <property type="match status" value="1"/>
</dbReference>
<dbReference type="EMBL" id="FZNS01000001">
    <property type="protein sequence ID" value="SNR33276.1"/>
    <property type="molecule type" value="Genomic_DNA"/>
</dbReference>
<gene>
    <name evidence="12" type="ORF">SAMN06269173_101612</name>
</gene>
<keyword evidence="5" id="KW-0560">Oxidoreductase</keyword>
<feature type="transmembrane region" description="Helical" evidence="10">
    <location>
        <begin position="259"/>
        <end position="284"/>
    </location>
</feature>
<comment type="subcellular location">
    <subcellularLocation>
        <location evidence="10">Cell membrane</location>
        <topology evidence="10">Multi-pass membrane protein</topology>
    </subcellularLocation>
    <subcellularLocation>
        <location evidence="1">Membrane</location>
        <topology evidence="1">Multi-pass membrane protein</topology>
    </subcellularLocation>
</comment>
<feature type="transmembrane region" description="Helical" evidence="10">
    <location>
        <begin position="482"/>
        <end position="499"/>
    </location>
</feature>
<dbReference type="PANTHER" id="PTHR35330">
    <property type="entry name" value="SIROHEME BIOSYNTHESIS PROTEIN MET8"/>
    <property type="match status" value="1"/>
</dbReference>
<evidence type="ECO:0000256" key="6">
    <source>
        <dbReference type="ARBA" id="ARBA00023027"/>
    </source>
</evidence>
<dbReference type="PANTHER" id="PTHR35330:SF1">
    <property type="entry name" value="SIROHEME BIOSYNTHESIS PROTEIN MET8"/>
    <property type="match status" value="1"/>
</dbReference>
<feature type="domain" description="Siroheme synthase central" evidence="11">
    <location>
        <begin position="144"/>
        <end position="167"/>
    </location>
</feature>
<feature type="transmembrane region" description="Helical" evidence="10">
    <location>
        <begin position="456"/>
        <end position="476"/>
    </location>
</feature>